<dbReference type="PANTHER" id="PTHR46211:SF1">
    <property type="entry name" value="GLYCEROPHOSPHODIESTER PHOSPHODIESTERASE, CYTOPLASMIC"/>
    <property type="match status" value="1"/>
</dbReference>
<dbReference type="Proteomes" id="UP000095712">
    <property type="component" value="Unassembled WGS sequence"/>
</dbReference>
<dbReference type="PROSITE" id="PS50007">
    <property type="entry name" value="PIPLC_X_DOMAIN"/>
    <property type="match status" value="1"/>
</dbReference>
<protein>
    <submittedName>
        <fullName evidence="2">Glycerophosphoryl diester phosphodiesterase</fullName>
        <ecNumber evidence="2">3.1.4.46</ecNumber>
    </submittedName>
</protein>
<feature type="domain" description="GP-PDE" evidence="1">
    <location>
        <begin position="9"/>
        <end position="245"/>
    </location>
</feature>
<evidence type="ECO:0000259" key="1">
    <source>
        <dbReference type="PROSITE" id="PS51704"/>
    </source>
</evidence>
<dbReference type="Gene3D" id="3.20.20.190">
    <property type="entry name" value="Phosphatidylinositol (PI) phosphodiesterase"/>
    <property type="match status" value="1"/>
</dbReference>
<dbReference type="SUPFAM" id="SSF51695">
    <property type="entry name" value="PLC-like phosphodiesterases"/>
    <property type="match status" value="1"/>
</dbReference>
<dbReference type="AlphaFoldDB" id="A0A174T0D4"/>
<proteinExistence type="predicted"/>
<dbReference type="PROSITE" id="PS51704">
    <property type="entry name" value="GP_PDE"/>
    <property type="match status" value="1"/>
</dbReference>
<dbReference type="PANTHER" id="PTHR46211">
    <property type="entry name" value="GLYCEROPHOSPHORYL DIESTER PHOSPHODIESTERASE"/>
    <property type="match status" value="1"/>
</dbReference>
<dbReference type="RefSeq" id="WP_055153293.1">
    <property type="nucleotide sequence ID" value="NZ_CZAW01000056.1"/>
</dbReference>
<gene>
    <name evidence="2" type="primary">ugpQ_2</name>
    <name evidence="2" type="ORF">ERS852523_03600</name>
</gene>
<dbReference type="EC" id="3.1.4.46" evidence="2"/>
<dbReference type="EMBL" id="CZAW01000056">
    <property type="protein sequence ID" value="CUQ00850.1"/>
    <property type="molecule type" value="Genomic_DNA"/>
</dbReference>
<reference evidence="2 3" key="1">
    <citation type="submission" date="2015-09" db="EMBL/GenBank/DDBJ databases">
        <authorList>
            <consortium name="Pathogen Informatics"/>
        </authorList>
    </citation>
    <scope>NUCLEOTIDE SEQUENCE [LARGE SCALE GENOMIC DNA]</scope>
    <source>
        <strain evidence="2 3">2789STDY5834911</strain>
    </source>
</reference>
<keyword evidence="2" id="KW-0378">Hydrolase</keyword>
<accession>A0A174T0D4</accession>
<evidence type="ECO:0000313" key="3">
    <source>
        <dbReference type="Proteomes" id="UP000095712"/>
    </source>
</evidence>
<sequence length="247" mass="27894">MTETTKRTTKVWAHRGASGYRPENTLEAFELAIRQGADGIELDVHTSADGELIVMHDETVDRVTDGTGLIKDMTSAQLKELKVSTSAEPTGIYRVPTLAEVLDLMRTTDMMVNIELKNSICFYPGMEEKILKMVKEMNMEDQLIYSSFNHYSLLQLKQLDDHVQTGILFSDGWVNPAMYAKNLGINAVHPAVYHLKYPQFIEEVKRAGLKMHVWTANKPEHIQLVKDAGAEAVITNYPDRAIEIIEK</sequence>
<dbReference type="InterPro" id="IPR030395">
    <property type="entry name" value="GP_PDE_dom"/>
</dbReference>
<organism evidence="2 3">
    <name type="scientific">Blautia wexlerae</name>
    <dbReference type="NCBI Taxonomy" id="418240"/>
    <lineage>
        <taxon>Bacteria</taxon>
        <taxon>Bacillati</taxon>
        <taxon>Bacillota</taxon>
        <taxon>Clostridia</taxon>
        <taxon>Lachnospirales</taxon>
        <taxon>Lachnospiraceae</taxon>
        <taxon>Blautia</taxon>
    </lineage>
</organism>
<dbReference type="CDD" id="cd08563">
    <property type="entry name" value="GDPD_TtGDE_like"/>
    <property type="match status" value="1"/>
</dbReference>
<name>A0A174T0D4_9FIRM</name>
<evidence type="ECO:0000313" key="2">
    <source>
        <dbReference type="EMBL" id="CUQ00850.1"/>
    </source>
</evidence>
<dbReference type="GO" id="GO:0006629">
    <property type="term" value="P:lipid metabolic process"/>
    <property type="evidence" value="ECO:0007669"/>
    <property type="project" value="InterPro"/>
</dbReference>
<dbReference type="GO" id="GO:0008889">
    <property type="term" value="F:glycerophosphodiester phosphodiesterase activity"/>
    <property type="evidence" value="ECO:0007669"/>
    <property type="project" value="UniProtKB-EC"/>
</dbReference>
<dbReference type="Pfam" id="PF03009">
    <property type="entry name" value="GDPD"/>
    <property type="match status" value="1"/>
</dbReference>
<dbReference type="InterPro" id="IPR017946">
    <property type="entry name" value="PLC-like_Pdiesterase_TIM-brl"/>
</dbReference>